<feature type="binding site" evidence="1">
    <location>
        <position position="191"/>
    </location>
    <ligand>
        <name>[4Fe-4S] cluster</name>
        <dbReference type="ChEBI" id="CHEBI:49883"/>
    </ligand>
</feature>
<comment type="pathway">
    <text evidence="1">Cofactor biosynthesis; ubiquinone biosynthesis.</text>
</comment>
<comment type="cofactor">
    <cofactor evidence="1">
        <name>[4Fe-4S] cluster</name>
        <dbReference type="ChEBI" id="CHEBI:49883"/>
    </cofactor>
</comment>
<dbReference type="STRING" id="985054.SAMN05444358_10759"/>
<comment type="similarity">
    <text evidence="1">Belongs to the peptidase U32 family. UbiV subfamily.</text>
</comment>
<dbReference type="NCBIfam" id="NF011991">
    <property type="entry name" value="PRK15447.1"/>
    <property type="match status" value="1"/>
</dbReference>
<proteinExistence type="inferred from homology"/>
<dbReference type="GO" id="GO:0008233">
    <property type="term" value="F:peptidase activity"/>
    <property type="evidence" value="ECO:0007669"/>
    <property type="project" value="UniProtKB-KW"/>
</dbReference>
<dbReference type="UniPathway" id="UPA00232"/>
<keyword evidence="3" id="KW-1185">Reference proteome</keyword>
<feature type="binding site" evidence="1">
    <location>
        <position position="187"/>
    </location>
    <ligand>
        <name>[4Fe-4S] cluster</name>
        <dbReference type="ChEBI" id="CHEBI:49883"/>
    </ligand>
</feature>
<dbReference type="InterPro" id="IPR043693">
    <property type="entry name" value="UbiV"/>
</dbReference>
<keyword evidence="2" id="KW-0378">Hydrolase</keyword>
<dbReference type="AlphaFoldDB" id="A0A1H3CLW7"/>
<name>A0A1H3CLW7_9RHOB</name>
<evidence type="ECO:0000313" key="3">
    <source>
        <dbReference type="Proteomes" id="UP000183400"/>
    </source>
</evidence>
<accession>A0A1H3CLW7</accession>
<keyword evidence="1" id="KW-0411">Iron-sulfur</keyword>
<feature type="binding site" evidence="1">
    <location>
        <position position="39"/>
    </location>
    <ligand>
        <name>[4Fe-4S] cluster</name>
        <dbReference type="ChEBI" id="CHEBI:49883"/>
    </ligand>
</feature>
<comment type="function">
    <text evidence="1">Required for O(2)-independent ubiquinone (coenzyme Q) biosynthesis. Together with UbiU, is essential for the C6-hydroxylation reaction in the oxygen-independent ubiquinone biosynthesis pathway.</text>
</comment>
<comment type="subunit">
    <text evidence="1">Forms a heterodimer with UbiU.</text>
</comment>
<keyword evidence="1" id="KW-0004">4Fe-4S</keyword>
<dbReference type="InterPro" id="IPR001539">
    <property type="entry name" value="Peptidase_U32"/>
</dbReference>
<dbReference type="Proteomes" id="UP000183400">
    <property type="component" value="Unassembled WGS sequence"/>
</dbReference>
<dbReference type="GO" id="GO:0046872">
    <property type="term" value="F:metal ion binding"/>
    <property type="evidence" value="ECO:0007669"/>
    <property type="project" value="UniProtKB-KW"/>
</dbReference>
<keyword evidence="1" id="KW-0408">Iron</keyword>
<dbReference type="InterPro" id="IPR051454">
    <property type="entry name" value="RNA/ubiquinone_mod_enzymes"/>
</dbReference>
<keyword evidence="2" id="KW-0645">Protease</keyword>
<keyword evidence="1" id="KW-0479">Metal-binding</keyword>
<feature type="binding site" evidence="1">
    <location>
        <position position="174"/>
    </location>
    <ligand>
        <name>[4Fe-4S] cluster</name>
        <dbReference type="ChEBI" id="CHEBI:49883"/>
    </ligand>
</feature>
<dbReference type="GO" id="GO:0051539">
    <property type="term" value="F:4 iron, 4 sulfur cluster binding"/>
    <property type="evidence" value="ECO:0007669"/>
    <property type="project" value="UniProtKB-UniRule"/>
</dbReference>
<protein>
    <recommendedName>
        <fullName evidence="1">Ubiquinone biosynthesis protein UbiV</fullName>
    </recommendedName>
</protein>
<dbReference type="Pfam" id="PF01136">
    <property type="entry name" value="Peptidase_U32"/>
    <property type="match status" value="1"/>
</dbReference>
<dbReference type="EMBL" id="FNNP01000007">
    <property type="protein sequence ID" value="SDX55095.1"/>
    <property type="molecule type" value="Genomic_DNA"/>
</dbReference>
<reference evidence="3" key="1">
    <citation type="submission" date="2016-10" db="EMBL/GenBank/DDBJ databases">
        <authorList>
            <person name="Varghese N."/>
            <person name="Submissions S."/>
        </authorList>
    </citation>
    <scope>NUCLEOTIDE SEQUENCE [LARGE SCALE GENOMIC DNA]</scope>
    <source>
        <strain evidence="3">DSM 27839</strain>
    </source>
</reference>
<evidence type="ECO:0000313" key="2">
    <source>
        <dbReference type="EMBL" id="SDX55095.1"/>
    </source>
</evidence>
<dbReference type="GO" id="GO:0006744">
    <property type="term" value="P:ubiquinone biosynthetic process"/>
    <property type="evidence" value="ECO:0007669"/>
    <property type="project" value="UniProtKB-UniRule"/>
</dbReference>
<organism evidence="2 3">
    <name type="scientific">Ruegeria halocynthiae</name>
    <dbReference type="NCBI Taxonomy" id="985054"/>
    <lineage>
        <taxon>Bacteria</taxon>
        <taxon>Pseudomonadati</taxon>
        <taxon>Pseudomonadota</taxon>
        <taxon>Alphaproteobacteria</taxon>
        <taxon>Rhodobacterales</taxon>
        <taxon>Roseobacteraceae</taxon>
        <taxon>Ruegeria</taxon>
    </lineage>
</organism>
<dbReference type="HAMAP" id="MF_02233">
    <property type="entry name" value="UbiV"/>
    <property type="match status" value="1"/>
</dbReference>
<sequence length="305" mass="33382">MELTIGPNQFFWPAETWSSFYDDLTHAPVDRIVLGELVCSKRLPFYQDRIPDAVSALIEAGKDVALTSLALVTLKRERKLTAALAEMGVTVEINDLTALAYIPEGQTFYVGPLVNVYNEGTLRWLASRGARRVCLPPELPLASVAALAKAASDLGVAVEVWGHGRLPLAISGRCYHARMHGRSKDNCQFACEDDPDGLDVMTRDGKPFMAMNGVQTLSDSYACTDHQIELLRAAGVSSLRLSPQSQGFIPLCDLYRQRIDQSLAESDLAQQIRTLNPDIRLSDGFLTGSCGADWSGPQDRGTPNR</sequence>
<evidence type="ECO:0000256" key="1">
    <source>
        <dbReference type="HAMAP-Rule" id="MF_02233"/>
    </source>
</evidence>
<keyword evidence="1" id="KW-0831">Ubiquinone biosynthesis</keyword>
<gene>
    <name evidence="1" type="primary">ubiV</name>
    <name evidence="2" type="ORF">SAMN05444358_10759</name>
</gene>
<dbReference type="PANTHER" id="PTHR30217">
    <property type="entry name" value="PEPTIDASE U32 FAMILY"/>
    <property type="match status" value="1"/>
</dbReference>
<dbReference type="OrthoDB" id="8523349at2"/>
<dbReference type="GO" id="GO:0006508">
    <property type="term" value="P:proteolysis"/>
    <property type="evidence" value="ECO:0007669"/>
    <property type="project" value="UniProtKB-KW"/>
</dbReference>
<dbReference type="RefSeq" id="WP_074737842.1">
    <property type="nucleotide sequence ID" value="NZ_FNNP01000007.1"/>
</dbReference>
<dbReference type="PANTHER" id="PTHR30217:SF11">
    <property type="entry name" value="UBIQUINONE BIOSYNTHESIS PROTEIN UBIV"/>
    <property type="match status" value="1"/>
</dbReference>